<dbReference type="PANTHER" id="PTHR43384:SF11">
    <property type="entry name" value="SEPTUM SITE DETERMINING PROTEIN"/>
    <property type="match status" value="1"/>
</dbReference>
<dbReference type="SUPFAM" id="SSF52540">
    <property type="entry name" value="P-loop containing nucleoside triphosphate hydrolases"/>
    <property type="match status" value="1"/>
</dbReference>
<dbReference type="Pfam" id="PF26563">
    <property type="entry name" value="Rv3660c_N"/>
    <property type="match status" value="1"/>
</dbReference>
<dbReference type="InterPro" id="IPR050625">
    <property type="entry name" value="ParA/MinD_ATPase"/>
</dbReference>
<evidence type="ECO:0000259" key="1">
    <source>
        <dbReference type="Pfam" id="PF26563"/>
    </source>
</evidence>
<evidence type="ECO:0000313" key="2">
    <source>
        <dbReference type="EMBL" id="MFD1815900.1"/>
    </source>
</evidence>
<dbReference type="InterPro" id="IPR027417">
    <property type="entry name" value="P-loop_NTPase"/>
</dbReference>
<dbReference type="Gene3D" id="3.40.50.300">
    <property type="entry name" value="P-loop containing nucleotide triphosphate hydrolases"/>
    <property type="match status" value="1"/>
</dbReference>
<dbReference type="Proteomes" id="UP001597286">
    <property type="component" value="Unassembled WGS sequence"/>
</dbReference>
<gene>
    <name evidence="2" type="primary">ssd</name>
    <name evidence="2" type="ORF">ACFSJG_27100</name>
</gene>
<dbReference type="InterPro" id="IPR017746">
    <property type="entry name" value="Cellulose_synthase_operon_BcsQ"/>
</dbReference>
<dbReference type="InterPro" id="IPR022521">
    <property type="entry name" value="Rv3660c"/>
</dbReference>
<organism evidence="2 3">
    <name type="scientific">Rhodococcus gannanensis</name>
    <dbReference type="NCBI Taxonomy" id="1960308"/>
    <lineage>
        <taxon>Bacteria</taxon>
        <taxon>Bacillati</taxon>
        <taxon>Actinomycetota</taxon>
        <taxon>Actinomycetes</taxon>
        <taxon>Mycobacteriales</taxon>
        <taxon>Nocardiaceae</taxon>
        <taxon>Rhodococcus</taxon>
    </lineage>
</organism>
<sequence length="358" mass="35760">MDSKAGPHVLAITSDEELAAGIRRACAAADRDLHEHTPPVPRRAWLGAAYVVLDSDAARACVGADLPRRAAVHLVSGRAPGLTEWQAAAAVGAESVLVLPGSEPDLVAALARRVETAGGRGPVIAVVGGRGGAGASTLAAALALASEKRFPDRRALLVDCDPTGGGLDLLLGVERSPGMRWPSLLVEGGAVSASALHAALPGIGGKVSVLSCGRGPGLREPGEAALTAVVDAGRGAGDVVICDVPRQSRTVTDVALGLADVVVVVVRAQVRAVAAAGALISGIAAANPNIVVVVRGPAPGGLRGAEVEELLGMPVLAGMRPEPGLAGALERGGLRLTRRSPLRRAADAVLDVVAGDAA</sequence>
<dbReference type="PANTHER" id="PTHR43384">
    <property type="entry name" value="SEPTUM SITE-DETERMINING PROTEIN MIND HOMOLOG, CHLOROPLASTIC-RELATED"/>
    <property type="match status" value="1"/>
</dbReference>
<dbReference type="InterPro" id="IPR059050">
    <property type="entry name" value="Rv3660c_N"/>
</dbReference>
<protein>
    <submittedName>
        <fullName evidence="2">Septum site-determining protein Ssd</fullName>
    </submittedName>
</protein>
<keyword evidence="3" id="KW-1185">Reference proteome</keyword>
<accession>A0ABW4PBL5</accession>
<feature type="domain" description="Rv3660c-like CheY-like N-terminal" evidence="1">
    <location>
        <begin position="12"/>
        <end position="119"/>
    </location>
</feature>
<comment type="caution">
    <text evidence="2">The sequence shown here is derived from an EMBL/GenBank/DDBJ whole genome shotgun (WGS) entry which is preliminary data.</text>
</comment>
<name>A0ABW4PBL5_9NOCA</name>
<dbReference type="RefSeq" id="WP_378488341.1">
    <property type="nucleotide sequence ID" value="NZ_JBHUFB010000022.1"/>
</dbReference>
<evidence type="ECO:0000313" key="3">
    <source>
        <dbReference type="Proteomes" id="UP001597286"/>
    </source>
</evidence>
<dbReference type="Pfam" id="PF06564">
    <property type="entry name" value="CBP_BcsQ"/>
    <property type="match status" value="1"/>
</dbReference>
<dbReference type="EMBL" id="JBHUFB010000022">
    <property type="protein sequence ID" value="MFD1815900.1"/>
    <property type="molecule type" value="Genomic_DNA"/>
</dbReference>
<proteinExistence type="predicted"/>
<reference evidence="3" key="1">
    <citation type="journal article" date="2019" name="Int. J. Syst. Evol. Microbiol.">
        <title>The Global Catalogue of Microorganisms (GCM) 10K type strain sequencing project: providing services to taxonomists for standard genome sequencing and annotation.</title>
        <authorList>
            <consortium name="The Broad Institute Genomics Platform"/>
            <consortium name="The Broad Institute Genome Sequencing Center for Infectious Disease"/>
            <person name="Wu L."/>
            <person name="Ma J."/>
        </authorList>
    </citation>
    <scope>NUCLEOTIDE SEQUENCE [LARGE SCALE GENOMIC DNA]</scope>
    <source>
        <strain evidence="3">DT72</strain>
    </source>
</reference>
<dbReference type="NCBIfam" id="TIGR03815">
    <property type="entry name" value="CpaE_hom_Actino"/>
    <property type="match status" value="1"/>
</dbReference>